<evidence type="ECO:0000256" key="5">
    <source>
        <dbReference type="ARBA" id="ARBA00022692"/>
    </source>
</evidence>
<dbReference type="InParanoid" id="A0A5E4G615"/>
<protein>
    <submittedName>
        <fullName evidence="13">PREDICTED: receptor</fullName>
    </submittedName>
</protein>
<evidence type="ECO:0000256" key="7">
    <source>
        <dbReference type="ARBA" id="ARBA00022737"/>
    </source>
</evidence>
<dbReference type="EMBL" id="JAJFAZ020000004">
    <property type="protein sequence ID" value="KAI5334045.1"/>
    <property type="molecule type" value="Genomic_DNA"/>
</dbReference>
<keyword evidence="3" id="KW-1003">Cell membrane</keyword>
<accession>A0A5E4G615</accession>
<keyword evidence="5" id="KW-0812">Transmembrane</keyword>
<keyword evidence="10 13" id="KW-0675">Receptor</keyword>
<evidence type="ECO:0000313" key="13">
    <source>
        <dbReference type="EMBL" id="VVA35255.1"/>
    </source>
</evidence>
<dbReference type="PANTHER" id="PTHR27004:SF428">
    <property type="entry name" value="OS01G0160600 PROTEIN"/>
    <property type="match status" value="1"/>
</dbReference>
<dbReference type="GO" id="GO:0005886">
    <property type="term" value="C:plasma membrane"/>
    <property type="evidence" value="ECO:0007669"/>
    <property type="project" value="UniProtKB-SubCell"/>
</dbReference>
<evidence type="ECO:0000256" key="3">
    <source>
        <dbReference type="ARBA" id="ARBA00022475"/>
    </source>
</evidence>
<keyword evidence="9" id="KW-0472">Membrane</keyword>
<dbReference type="InterPro" id="IPR032675">
    <property type="entry name" value="LRR_dom_sf"/>
</dbReference>
<reference evidence="14" key="2">
    <citation type="journal article" date="2020" name="Plant J.">
        <title>Transposons played a major role in the diversification between the closely related almond and peach genomes: results from the almond genome sequence.</title>
        <authorList>
            <person name="Alioto T."/>
            <person name="Alexiou K.G."/>
            <person name="Bardil A."/>
            <person name="Barteri F."/>
            <person name="Castanera R."/>
            <person name="Cruz F."/>
            <person name="Dhingra A."/>
            <person name="Duval H."/>
            <person name="Fernandez I Marti A."/>
            <person name="Frias L."/>
            <person name="Galan B."/>
            <person name="Garcia J.L."/>
            <person name="Howad W."/>
            <person name="Gomez-Garrido J."/>
            <person name="Gut M."/>
            <person name="Julca I."/>
            <person name="Morata J."/>
            <person name="Puigdomenech P."/>
            <person name="Ribeca P."/>
            <person name="Rubio Cabetas M.J."/>
            <person name="Vlasova A."/>
            <person name="Wirthensohn M."/>
            <person name="Garcia-Mas J."/>
            <person name="Gabaldon T."/>
            <person name="Casacuberta J.M."/>
            <person name="Arus P."/>
        </authorList>
    </citation>
    <scope>NUCLEOTIDE SEQUENCE [LARGE SCALE GENOMIC DNA]</scope>
    <source>
        <strain evidence="14">cv. Texas</strain>
    </source>
</reference>
<dbReference type="SUPFAM" id="SSF52058">
    <property type="entry name" value="L domain-like"/>
    <property type="match status" value="1"/>
</dbReference>
<dbReference type="Gramene" id="VVA35255">
    <property type="protein sequence ID" value="VVA35255"/>
    <property type="gene ID" value="Prudul26B026008"/>
</dbReference>
<evidence type="ECO:0000313" key="12">
    <source>
        <dbReference type="EMBL" id="KAI5334045.1"/>
    </source>
</evidence>
<name>A0A5E4G615_PRUDU</name>
<keyword evidence="7" id="KW-0677">Repeat</keyword>
<dbReference type="PROSITE" id="PS51450">
    <property type="entry name" value="LRR"/>
    <property type="match status" value="1"/>
</dbReference>
<evidence type="ECO:0000256" key="10">
    <source>
        <dbReference type="ARBA" id="ARBA00023170"/>
    </source>
</evidence>
<dbReference type="PANTHER" id="PTHR27004">
    <property type="entry name" value="RECEPTOR-LIKE PROTEIN 12 ISOFORM X1"/>
    <property type="match status" value="1"/>
</dbReference>
<dbReference type="Proteomes" id="UP000327085">
    <property type="component" value="Chromosome 4"/>
</dbReference>
<sequence length="155" mass="17529">MEASVSSFTQMATPSSSNNTLLGRSLKTLKGLNFSHNELTSTIPSSFGDIYNLEWLDLSSNRLVGDIPEQLTNLTSLEKFNVSKNRLVGPHLEASNLIHLKMIHIVEIHDCMDCHFLKHAVHINHRRPHSNKRMIWRMGMNTRLACASGRHKVMA</sequence>
<dbReference type="Gene3D" id="3.80.10.10">
    <property type="entry name" value="Ribonuclease Inhibitor"/>
    <property type="match status" value="1"/>
</dbReference>
<comment type="subcellular location">
    <subcellularLocation>
        <location evidence="1">Cell membrane</location>
        <topology evidence="1">Single-pass type I membrane protein</topology>
    </subcellularLocation>
</comment>
<organism evidence="13 14">
    <name type="scientific">Prunus dulcis</name>
    <name type="common">Almond</name>
    <name type="synonym">Amygdalus dulcis</name>
    <dbReference type="NCBI Taxonomy" id="3755"/>
    <lineage>
        <taxon>Eukaryota</taxon>
        <taxon>Viridiplantae</taxon>
        <taxon>Streptophyta</taxon>
        <taxon>Embryophyta</taxon>
        <taxon>Tracheophyta</taxon>
        <taxon>Spermatophyta</taxon>
        <taxon>Magnoliopsida</taxon>
        <taxon>eudicotyledons</taxon>
        <taxon>Gunneridae</taxon>
        <taxon>Pentapetalae</taxon>
        <taxon>rosids</taxon>
        <taxon>fabids</taxon>
        <taxon>Rosales</taxon>
        <taxon>Rosaceae</taxon>
        <taxon>Amygdaloideae</taxon>
        <taxon>Amygdaleae</taxon>
        <taxon>Prunus</taxon>
    </lineage>
</organism>
<reference evidence="12 15" key="3">
    <citation type="journal article" date="2022" name="G3 (Bethesda)">
        <title>Whole-genome sequence and methylome profiling of the almond [Prunus dulcis (Mill.) D.A. Webb] cultivar 'Nonpareil'.</title>
        <authorList>
            <person name="D'Amico-Willman K.M."/>
            <person name="Ouma W.Z."/>
            <person name="Meulia T."/>
            <person name="Sideli G.M."/>
            <person name="Gradziel T.M."/>
            <person name="Fresnedo-Ramirez J."/>
        </authorList>
    </citation>
    <scope>NUCLEOTIDE SEQUENCE [LARGE SCALE GENOMIC DNA]</scope>
    <source>
        <strain evidence="12">Clone GOH B32 T37-40</strain>
    </source>
</reference>
<evidence type="ECO:0000256" key="11">
    <source>
        <dbReference type="ARBA" id="ARBA00023180"/>
    </source>
</evidence>
<dbReference type="AlphaFoldDB" id="A0A5E4G615"/>
<evidence type="ECO:0000313" key="14">
    <source>
        <dbReference type="Proteomes" id="UP000327085"/>
    </source>
</evidence>
<evidence type="ECO:0000256" key="9">
    <source>
        <dbReference type="ARBA" id="ARBA00023136"/>
    </source>
</evidence>
<dbReference type="EMBL" id="CABIKO010000378">
    <property type="protein sequence ID" value="VVA35255.1"/>
    <property type="molecule type" value="Genomic_DNA"/>
</dbReference>
<dbReference type="Proteomes" id="UP001054821">
    <property type="component" value="Chromosome 4"/>
</dbReference>
<keyword evidence="6" id="KW-0732">Signal</keyword>
<keyword evidence="15" id="KW-1185">Reference proteome</keyword>
<evidence type="ECO:0000256" key="8">
    <source>
        <dbReference type="ARBA" id="ARBA00022989"/>
    </source>
</evidence>
<dbReference type="InterPro" id="IPR001611">
    <property type="entry name" value="Leu-rich_rpt"/>
</dbReference>
<comment type="similarity">
    <text evidence="2">Belongs to the RLP family.</text>
</comment>
<evidence type="ECO:0000256" key="1">
    <source>
        <dbReference type="ARBA" id="ARBA00004251"/>
    </source>
</evidence>
<keyword evidence="11" id="KW-0325">Glycoprotein</keyword>
<dbReference type="Pfam" id="PF13855">
    <property type="entry name" value="LRR_8"/>
    <property type="match status" value="1"/>
</dbReference>
<evidence type="ECO:0000313" key="15">
    <source>
        <dbReference type="Proteomes" id="UP001054821"/>
    </source>
</evidence>
<evidence type="ECO:0000256" key="4">
    <source>
        <dbReference type="ARBA" id="ARBA00022614"/>
    </source>
</evidence>
<evidence type="ECO:0000256" key="6">
    <source>
        <dbReference type="ARBA" id="ARBA00022729"/>
    </source>
</evidence>
<keyword evidence="4" id="KW-0433">Leucine-rich repeat</keyword>
<reference evidence="13" key="1">
    <citation type="submission" date="2019-07" db="EMBL/GenBank/DDBJ databases">
        <authorList>
            <person name="Alioto T."/>
            <person name="Alioto T."/>
            <person name="Gomez Garrido J."/>
        </authorList>
    </citation>
    <scope>NUCLEOTIDE SEQUENCE</scope>
</reference>
<evidence type="ECO:0000256" key="2">
    <source>
        <dbReference type="ARBA" id="ARBA00009592"/>
    </source>
</evidence>
<gene>
    <name evidence="13" type="ORF">ALMOND_2B026008</name>
    <name evidence="12" type="ORF">L3X38_024178</name>
</gene>
<keyword evidence="8" id="KW-1133">Transmembrane helix</keyword>
<dbReference type="FunFam" id="3.80.10.10:FF:000041">
    <property type="entry name" value="LRR receptor-like serine/threonine-protein kinase ERECTA"/>
    <property type="match status" value="1"/>
</dbReference>
<proteinExistence type="inferred from homology"/>